<dbReference type="Pfam" id="PF01926">
    <property type="entry name" value="MMR_HSR1"/>
    <property type="match status" value="1"/>
</dbReference>
<evidence type="ECO:0000256" key="5">
    <source>
        <dbReference type="SAM" id="MobiDB-lite"/>
    </source>
</evidence>
<feature type="region of interest" description="Disordered" evidence="5">
    <location>
        <begin position="495"/>
        <end position="638"/>
    </location>
</feature>
<dbReference type="InterPro" id="IPR027417">
    <property type="entry name" value="P-loop_NTPase"/>
</dbReference>
<evidence type="ECO:0000313" key="8">
    <source>
        <dbReference type="EMBL" id="KTB43400.1"/>
    </source>
</evidence>
<reference evidence="8 9" key="1">
    <citation type="submission" date="2015-12" db="EMBL/GenBank/DDBJ databases">
        <title>Draft genome sequence of Moniliophthora roreri, the causal agent of frosty pod rot of cacao.</title>
        <authorList>
            <person name="Aime M.C."/>
            <person name="Diaz-Valderrama J.R."/>
            <person name="Kijpornyongpan T."/>
            <person name="Phillips-Mora W."/>
        </authorList>
    </citation>
    <scope>NUCLEOTIDE SEQUENCE [LARGE SCALE GENOMIC DNA]</scope>
    <source>
        <strain evidence="8 9">MCA 2952</strain>
    </source>
</reference>
<keyword evidence="3" id="KW-0342">GTP-binding</keyword>
<evidence type="ECO:0000259" key="6">
    <source>
        <dbReference type="Pfam" id="PF01926"/>
    </source>
</evidence>
<feature type="domain" description="G" evidence="6">
    <location>
        <begin position="272"/>
        <end position="351"/>
    </location>
</feature>
<keyword evidence="4" id="KW-0539">Nucleus</keyword>
<feature type="compositionally biased region" description="Basic residues" evidence="5">
    <location>
        <begin position="1"/>
        <end position="12"/>
    </location>
</feature>
<evidence type="ECO:0000256" key="1">
    <source>
        <dbReference type="ARBA" id="ARBA00004123"/>
    </source>
</evidence>
<dbReference type="eggNOG" id="KOG2484">
    <property type="taxonomic scope" value="Eukaryota"/>
</dbReference>
<dbReference type="InterPro" id="IPR006073">
    <property type="entry name" value="GTP-bd"/>
</dbReference>
<dbReference type="GO" id="GO:0005730">
    <property type="term" value="C:nucleolus"/>
    <property type="evidence" value="ECO:0007669"/>
    <property type="project" value="TreeGrafter"/>
</dbReference>
<dbReference type="PANTHER" id="PTHR11089">
    <property type="entry name" value="GTP-BINDING PROTEIN-RELATED"/>
    <property type="match status" value="1"/>
</dbReference>
<evidence type="ECO:0000256" key="3">
    <source>
        <dbReference type="ARBA" id="ARBA00023134"/>
    </source>
</evidence>
<dbReference type="Gene3D" id="3.80.10.10">
    <property type="entry name" value="Ribonuclease Inhibitor"/>
    <property type="match status" value="1"/>
</dbReference>
<dbReference type="Proteomes" id="UP000054988">
    <property type="component" value="Unassembled WGS sequence"/>
</dbReference>
<protein>
    <submittedName>
        <fullName evidence="8">Uncharacterized protein</fullName>
    </submittedName>
</protein>
<gene>
    <name evidence="8" type="ORF">WG66_4022</name>
</gene>
<dbReference type="SUPFAM" id="SSF52540">
    <property type="entry name" value="P-loop containing nucleoside triphosphate hydrolases"/>
    <property type="match status" value="1"/>
</dbReference>
<dbReference type="PANTHER" id="PTHR11089:SF30">
    <property type="entry name" value="GUANINE NUCLEOTIDE-BINDING PROTEIN-LIKE 3 HOMOLOG"/>
    <property type="match status" value="1"/>
</dbReference>
<name>A0A0W0G4I7_MONRR</name>
<evidence type="ECO:0000256" key="4">
    <source>
        <dbReference type="ARBA" id="ARBA00023242"/>
    </source>
</evidence>
<keyword evidence="2" id="KW-0547">Nucleotide-binding</keyword>
<dbReference type="InterPro" id="IPR050755">
    <property type="entry name" value="TRAFAC_YlqF/YawG_RiboMat"/>
</dbReference>
<dbReference type="EMBL" id="LATX01001174">
    <property type="protein sequence ID" value="KTB43400.1"/>
    <property type="molecule type" value="Genomic_DNA"/>
</dbReference>
<organism evidence="8 9">
    <name type="scientific">Moniliophthora roreri</name>
    <name type="common">Frosty pod rot fungus</name>
    <name type="synonym">Monilia roreri</name>
    <dbReference type="NCBI Taxonomy" id="221103"/>
    <lineage>
        <taxon>Eukaryota</taxon>
        <taxon>Fungi</taxon>
        <taxon>Dikarya</taxon>
        <taxon>Basidiomycota</taxon>
        <taxon>Agaricomycotina</taxon>
        <taxon>Agaricomycetes</taxon>
        <taxon>Agaricomycetidae</taxon>
        <taxon>Agaricales</taxon>
        <taxon>Marasmiineae</taxon>
        <taxon>Marasmiaceae</taxon>
        <taxon>Moniliophthora</taxon>
    </lineage>
</organism>
<feature type="compositionally biased region" description="Basic and acidic residues" evidence="5">
    <location>
        <begin position="71"/>
        <end position="86"/>
    </location>
</feature>
<dbReference type="Gene3D" id="3.40.50.300">
    <property type="entry name" value="P-loop containing nucleotide triphosphate hydrolases"/>
    <property type="match status" value="1"/>
</dbReference>
<comment type="caution">
    <text evidence="8">The sequence shown here is derived from an EMBL/GenBank/DDBJ whole genome shotgun (WGS) entry which is preliminary data.</text>
</comment>
<feature type="compositionally biased region" description="Acidic residues" evidence="5">
    <location>
        <begin position="141"/>
        <end position="151"/>
    </location>
</feature>
<sequence>MPRIRKKTSKRGTTHERRRLQERIKESKRKKVKAAKKNPQWKSKHKKDPGIPNNFPYKDQILAEVAEQRRLAAEEKQRRKDAKKGLLADQVDVEVDDGSDNEPADEERPLDDDKDGDIQGVGSISAKRIASSRVSEQAVATEDDEEDEDEEAPLLINRDLPHLQSVLDAADAIIQVLDARDPLSFRSSHLEEVAEKAGKKEAVEAWVRVLRKQHPTLLFRAATSFLPENPRVPADVKGKAKAKKPVADALGVESIQQCLQDWVKAKKGDSFTVAVVGVANVGKSSFVNSLLKKAILPVYEAQSSSRGPTTTSIPQEVTIDIEGSPIHIIDTPGFLWEWEEEKDAEETSKARSHDILIRNRGRIDRLKDPSLPISEIVTRSNPEDLMLLYNLPIFPRGDVQAFLAGVARAQQLVQKRGHLDITSASRIILRDWNIGQIRWYCAPSSKDVPVGSTSTESNEAIFSGLTSKKDMRRAGGLVKLTAGKIDERRLSLDDTYAAVEDDSDYSDDSEGDDDDQMEVDGDEDEDQDQDQEMSNGDTAAEDSEDQNEKKEREALSSNTNHKRKRTDPVAHPPSKKVAFAKAGDRSLPKAAISKASKLKAPPKSAMKDLNSAPPKKTAANVSSKTRPKMATSADDGEASLSSSFFNASHSMSVHRGSQDQHLNIAHVQRLNPLNIPVELSLLIFSHYLEDDRPVLRRNHSPSIGNIISVCRKWRDICMASSKFWSRFEVDFSPGPGRDPYASGNIEILVTRWLSLSRNHRISVRLNYNPPRDTFQRRLDPCPARVIKLLIPHFIRCYELELSVPSACMTPLLELQQADTAPIGSFTSFNILKSMKLDMRGVWYTDRSFDILGMGVNWAQLVDLQLTLDDGVGRLLTLDECLRLLQEAPNLQRCSLNAACILEAKDDQEVLLPAVSDLHFTFQGERNVEAERNVVAFLSRVHAPSLKALHIEWLIPSAVDRDITTELAQWVPHHSRFLSFLRRIGKLLETLRISYLPLNEAQLIQCIAALPRVENLELRFSLGEESNDPVSEGFLRRLGEARDGLLPRLRSIKLQCYGKAVTLADLDQLIRQRTLKSVSVYMGTDVLITTNNSMAAKWKTRGTRVSLSSLTVL</sequence>
<feature type="region of interest" description="Disordered" evidence="5">
    <location>
        <begin position="1"/>
        <end position="59"/>
    </location>
</feature>
<dbReference type="AlphaFoldDB" id="A0A0W0G4I7"/>
<dbReference type="InterPro" id="IPR032675">
    <property type="entry name" value="LRR_dom_sf"/>
</dbReference>
<dbReference type="InterPro" id="IPR014813">
    <property type="entry name" value="Gnl3_N_dom"/>
</dbReference>
<comment type="subcellular location">
    <subcellularLocation>
        <location evidence="1">Nucleus</location>
    </subcellularLocation>
</comment>
<dbReference type="Gene3D" id="1.10.1580.10">
    <property type="match status" value="1"/>
</dbReference>
<proteinExistence type="predicted"/>
<feature type="domain" description="Guanine nucleotide-binding protein-like 3 N-terminal" evidence="7">
    <location>
        <begin position="14"/>
        <end position="84"/>
    </location>
</feature>
<dbReference type="Pfam" id="PF08701">
    <property type="entry name" value="GN3L_Grn1"/>
    <property type="match status" value="1"/>
</dbReference>
<feature type="compositionally biased region" description="Basic and acidic residues" evidence="5">
    <location>
        <begin position="13"/>
        <end position="25"/>
    </location>
</feature>
<accession>A0A0W0G4I7</accession>
<evidence type="ECO:0000259" key="7">
    <source>
        <dbReference type="Pfam" id="PF08701"/>
    </source>
</evidence>
<dbReference type="InterPro" id="IPR023179">
    <property type="entry name" value="GTP-bd_ortho_bundle_sf"/>
</dbReference>
<feature type="compositionally biased region" description="Acidic residues" evidence="5">
    <location>
        <begin position="91"/>
        <end position="115"/>
    </location>
</feature>
<evidence type="ECO:0000313" key="9">
    <source>
        <dbReference type="Proteomes" id="UP000054988"/>
    </source>
</evidence>
<feature type="compositionally biased region" description="Low complexity" evidence="5">
    <location>
        <begin position="588"/>
        <end position="604"/>
    </location>
</feature>
<evidence type="ECO:0000256" key="2">
    <source>
        <dbReference type="ARBA" id="ARBA00022741"/>
    </source>
</evidence>
<feature type="compositionally biased region" description="Acidic residues" evidence="5">
    <location>
        <begin position="499"/>
        <end position="531"/>
    </location>
</feature>
<feature type="compositionally biased region" description="Basic residues" evidence="5">
    <location>
        <begin position="26"/>
        <end position="36"/>
    </location>
</feature>
<feature type="region of interest" description="Disordered" evidence="5">
    <location>
        <begin position="71"/>
        <end position="151"/>
    </location>
</feature>
<dbReference type="GO" id="GO:0005525">
    <property type="term" value="F:GTP binding"/>
    <property type="evidence" value="ECO:0007669"/>
    <property type="project" value="UniProtKB-KW"/>
</dbReference>